<dbReference type="RefSeq" id="WP_141647285.1">
    <property type="nucleotide sequence ID" value="NZ_VIFM01000219.1"/>
</dbReference>
<proteinExistence type="predicted"/>
<dbReference type="InterPro" id="IPR036388">
    <property type="entry name" value="WH-like_DNA-bd_sf"/>
</dbReference>
<dbReference type="InterPro" id="IPR000835">
    <property type="entry name" value="HTH_MarR-typ"/>
</dbReference>
<evidence type="ECO:0000313" key="4">
    <source>
        <dbReference type="Proteomes" id="UP000315369"/>
    </source>
</evidence>
<sequence>MAKYTTAGSTFTDLVLEIFRNNGLLLAAGERLSEPSGLTSARWQVLGVVDHEPTPVANVARTIGLTRQSVQQTADALEAEGLVEYQDNPHHRRAKLIALTTKGRERLREVEARQLAWANKVGGRVSVASLKTALGALQEVREALEQDVAVASEA</sequence>
<gene>
    <name evidence="3" type="ORF">FJV41_36855</name>
</gene>
<reference evidence="3 4" key="1">
    <citation type="submission" date="2019-06" db="EMBL/GenBank/DDBJ databases">
        <authorList>
            <person name="Livingstone P."/>
            <person name="Whitworth D."/>
        </authorList>
    </citation>
    <scope>NUCLEOTIDE SEQUENCE [LARGE SCALE GENOMIC DNA]</scope>
    <source>
        <strain evidence="3 4">AM401</strain>
    </source>
</reference>
<dbReference type="SUPFAM" id="SSF46785">
    <property type="entry name" value="Winged helix' DNA-binding domain"/>
    <property type="match status" value="1"/>
</dbReference>
<dbReference type="EMBL" id="VIFM01000219">
    <property type="protein sequence ID" value="TQF10954.1"/>
    <property type="molecule type" value="Genomic_DNA"/>
</dbReference>
<dbReference type="Gene3D" id="1.10.10.10">
    <property type="entry name" value="Winged helix-like DNA-binding domain superfamily/Winged helix DNA-binding domain"/>
    <property type="match status" value="1"/>
</dbReference>
<evidence type="ECO:0000259" key="2">
    <source>
        <dbReference type="PROSITE" id="PS50995"/>
    </source>
</evidence>
<accession>A0A540WRA2</accession>
<dbReference type="InterPro" id="IPR036390">
    <property type="entry name" value="WH_DNA-bd_sf"/>
</dbReference>
<comment type="caution">
    <text evidence="3">The sequence shown here is derived from an EMBL/GenBank/DDBJ whole genome shotgun (WGS) entry which is preliminary data.</text>
</comment>
<feature type="coiled-coil region" evidence="1">
    <location>
        <begin position="127"/>
        <end position="154"/>
    </location>
</feature>
<dbReference type="InterPro" id="IPR039422">
    <property type="entry name" value="MarR/SlyA-like"/>
</dbReference>
<dbReference type="GO" id="GO:0006950">
    <property type="term" value="P:response to stress"/>
    <property type="evidence" value="ECO:0007669"/>
    <property type="project" value="TreeGrafter"/>
</dbReference>
<dbReference type="OrthoDB" id="5511415at2"/>
<dbReference type="AlphaFoldDB" id="A0A540WRA2"/>
<dbReference type="PANTHER" id="PTHR33164">
    <property type="entry name" value="TRANSCRIPTIONAL REGULATOR, MARR FAMILY"/>
    <property type="match status" value="1"/>
</dbReference>
<evidence type="ECO:0000256" key="1">
    <source>
        <dbReference type="SAM" id="Coils"/>
    </source>
</evidence>
<keyword evidence="1" id="KW-0175">Coiled coil</keyword>
<dbReference type="PANTHER" id="PTHR33164:SF43">
    <property type="entry name" value="HTH-TYPE TRANSCRIPTIONAL REPRESSOR YETL"/>
    <property type="match status" value="1"/>
</dbReference>
<evidence type="ECO:0000313" key="3">
    <source>
        <dbReference type="EMBL" id="TQF10954.1"/>
    </source>
</evidence>
<dbReference type="PROSITE" id="PS50995">
    <property type="entry name" value="HTH_MARR_2"/>
    <property type="match status" value="1"/>
</dbReference>
<feature type="domain" description="HTH marR-type" evidence="2">
    <location>
        <begin position="11"/>
        <end position="142"/>
    </location>
</feature>
<protein>
    <submittedName>
        <fullName evidence="3">Winged helix-turn-helix transcriptional regulator</fullName>
    </submittedName>
</protein>
<dbReference type="Proteomes" id="UP000315369">
    <property type="component" value="Unassembled WGS sequence"/>
</dbReference>
<keyword evidence="4" id="KW-1185">Reference proteome</keyword>
<organism evidence="3 4">
    <name type="scientific">Myxococcus llanfairpwllgwyngyllgogerychwyrndrobwllllantysiliogogogochensis</name>
    <dbReference type="NCBI Taxonomy" id="2590453"/>
    <lineage>
        <taxon>Bacteria</taxon>
        <taxon>Pseudomonadati</taxon>
        <taxon>Myxococcota</taxon>
        <taxon>Myxococcia</taxon>
        <taxon>Myxococcales</taxon>
        <taxon>Cystobacterineae</taxon>
        <taxon>Myxococcaceae</taxon>
        <taxon>Myxococcus</taxon>
    </lineage>
</organism>
<dbReference type="GO" id="GO:0003700">
    <property type="term" value="F:DNA-binding transcription factor activity"/>
    <property type="evidence" value="ECO:0007669"/>
    <property type="project" value="InterPro"/>
</dbReference>
<name>A0A540WRA2_9BACT</name>
<dbReference type="Pfam" id="PF12802">
    <property type="entry name" value="MarR_2"/>
    <property type="match status" value="1"/>
</dbReference>
<dbReference type="SMART" id="SM00347">
    <property type="entry name" value="HTH_MARR"/>
    <property type="match status" value="1"/>
</dbReference>